<feature type="region of interest" description="Disordered" evidence="1">
    <location>
        <begin position="358"/>
        <end position="381"/>
    </location>
</feature>
<dbReference type="GO" id="GO:0016491">
    <property type="term" value="F:oxidoreductase activity"/>
    <property type="evidence" value="ECO:0007669"/>
    <property type="project" value="TreeGrafter"/>
</dbReference>
<dbReference type="SUPFAM" id="SSF48371">
    <property type="entry name" value="ARM repeat"/>
    <property type="match status" value="1"/>
</dbReference>
<dbReference type="Pfam" id="PF13646">
    <property type="entry name" value="HEAT_2"/>
    <property type="match status" value="1"/>
</dbReference>
<evidence type="ECO:0000256" key="1">
    <source>
        <dbReference type="SAM" id="MobiDB-lite"/>
    </source>
</evidence>
<dbReference type="InterPro" id="IPR011989">
    <property type="entry name" value="ARM-like"/>
</dbReference>
<dbReference type="SMART" id="SM00567">
    <property type="entry name" value="EZ_HEAT"/>
    <property type="match status" value="3"/>
</dbReference>
<protein>
    <submittedName>
        <fullName evidence="3">Virulence factor</fullName>
    </submittedName>
</protein>
<dbReference type="InterPro" id="IPR014824">
    <property type="entry name" value="Nfu/NifU_N"/>
</dbReference>
<organism evidence="3 4">
    <name type="scientific">Ammoniphilus oxalaticus</name>
    <dbReference type="NCBI Taxonomy" id="66863"/>
    <lineage>
        <taxon>Bacteria</taxon>
        <taxon>Bacillati</taxon>
        <taxon>Bacillota</taxon>
        <taxon>Bacilli</taxon>
        <taxon>Bacillales</taxon>
        <taxon>Paenibacillaceae</taxon>
        <taxon>Aneurinibacillus group</taxon>
        <taxon>Ammoniphilus</taxon>
    </lineage>
</organism>
<dbReference type="SMART" id="SM00932">
    <property type="entry name" value="Nfu_N"/>
    <property type="match status" value="1"/>
</dbReference>
<dbReference type="InterPro" id="IPR004155">
    <property type="entry name" value="PBS_lyase_HEAT"/>
</dbReference>
<reference evidence="3 4" key="1">
    <citation type="submission" date="2016-08" db="EMBL/GenBank/DDBJ databases">
        <title>Novel Firmicute Genomes.</title>
        <authorList>
            <person name="Poppleton D.I."/>
            <person name="Gribaldo S."/>
        </authorList>
    </citation>
    <scope>NUCLEOTIDE SEQUENCE [LARGE SCALE GENOMIC DNA]</scope>
    <source>
        <strain evidence="3 4">RAOx-1</strain>
    </source>
</reference>
<dbReference type="InterPro" id="IPR036498">
    <property type="entry name" value="Nfu/NifU_N_sf"/>
</dbReference>
<feature type="compositionally biased region" description="Basic and acidic residues" evidence="1">
    <location>
        <begin position="369"/>
        <end position="381"/>
    </location>
</feature>
<sequence length="381" mass="42456">MNILSVEPTPSPNVMKLNVDEQLPEGVSRNFTTEKKENAPEAIQKLLQIKGVQGVFQVLDFISIERHPRADWRDILAEVGAIFGSSLTTADPTQSAADTFGEIQVSIQMFKGIPSQVKLVSGAEETRFGLAERFSKAVMKLRSTGENYILERTWEEQGPRYGTFKEIGEEVVQELEAAYDDERIKSLLAQALGEKPETPAETLSPSEMESLLQHPDWEKRFAALEKIDPTVEDIPLLADALNDSKTSIRRLATVYLGMIEKPEALPHLYKALRDSSAAVRRTAGDALSDIGDPAAIPAMIESLSDSNKLVRWRAARFLFEVGDESALEDLKAAQHDPEFEVSLQARLAMERIERGEAASGTIWQQMSRKMQEDQNDSDDRP</sequence>
<dbReference type="EMBL" id="MCHY01000008">
    <property type="protein sequence ID" value="RKD24340.1"/>
    <property type="molecule type" value="Genomic_DNA"/>
</dbReference>
<dbReference type="OrthoDB" id="420201at2"/>
<dbReference type="Pfam" id="PF08712">
    <property type="entry name" value="Nfu_N"/>
    <property type="match status" value="1"/>
</dbReference>
<dbReference type="Proteomes" id="UP000284219">
    <property type="component" value="Unassembled WGS sequence"/>
</dbReference>
<dbReference type="Pfam" id="PF13769">
    <property type="entry name" value="Virulence_fact"/>
    <property type="match status" value="1"/>
</dbReference>
<dbReference type="InterPro" id="IPR025989">
    <property type="entry name" value="Virulence_F_dom"/>
</dbReference>
<dbReference type="InterPro" id="IPR016024">
    <property type="entry name" value="ARM-type_fold"/>
</dbReference>
<dbReference type="PANTHER" id="PTHR12697:SF37">
    <property type="entry name" value="CONSERVED VIRULENCE FACTOR C"/>
    <property type="match status" value="1"/>
</dbReference>
<dbReference type="PANTHER" id="PTHR12697">
    <property type="entry name" value="PBS LYASE HEAT-LIKE PROTEIN"/>
    <property type="match status" value="1"/>
</dbReference>
<feature type="domain" description="Scaffold protein Nfu/NifU N-terminal" evidence="2">
    <location>
        <begin position="4"/>
        <end position="90"/>
    </location>
</feature>
<proteinExistence type="predicted"/>
<evidence type="ECO:0000313" key="4">
    <source>
        <dbReference type="Proteomes" id="UP000284219"/>
    </source>
</evidence>
<accession>A0A419SK64</accession>
<comment type="caution">
    <text evidence="3">The sequence shown here is derived from an EMBL/GenBank/DDBJ whole genome shotgun (WGS) entry which is preliminary data.</text>
</comment>
<dbReference type="Gene3D" id="3.30.1370.70">
    <property type="entry name" value="Scaffold protein Nfu/NifU, N-terminal domain"/>
    <property type="match status" value="1"/>
</dbReference>
<keyword evidence="4" id="KW-1185">Reference proteome</keyword>
<gene>
    <name evidence="3" type="ORF">BEP19_08060</name>
</gene>
<dbReference type="Gene3D" id="1.25.10.10">
    <property type="entry name" value="Leucine-rich Repeat Variant"/>
    <property type="match status" value="1"/>
</dbReference>
<evidence type="ECO:0000259" key="2">
    <source>
        <dbReference type="SMART" id="SM00932"/>
    </source>
</evidence>
<evidence type="ECO:0000313" key="3">
    <source>
        <dbReference type="EMBL" id="RKD24340.1"/>
    </source>
</evidence>
<dbReference type="AlphaFoldDB" id="A0A419SK64"/>
<name>A0A419SK64_9BACL</name>
<dbReference type="RefSeq" id="WP_120189635.1">
    <property type="nucleotide sequence ID" value="NZ_MCHY01000008.1"/>
</dbReference>
<dbReference type="SUPFAM" id="SSF110836">
    <property type="entry name" value="Hypothetical protein SAV1430"/>
    <property type="match status" value="1"/>
</dbReference>